<dbReference type="InterPro" id="IPR004276">
    <property type="entry name" value="GlycoTrans_28_N"/>
</dbReference>
<proteinExistence type="predicted"/>
<dbReference type="GO" id="GO:0033072">
    <property type="term" value="P:vancomycin biosynthetic process"/>
    <property type="evidence" value="ECO:0007669"/>
    <property type="project" value="UniProtKB-ARBA"/>
</dbReference>
<dbReference type="SUPFAM" id="SSF53756">
    <property type="entry name" value="UDP-Glycosyltransferase/glycogen phosphorylase"/>
    <property type="match status" value="1"/>
</dbReference>
<dbReference type="GO" id="GO:0016758">
    <property type="term" value="F:hexosyltransferase activity"/>
    <property type="evidence" value="ECO:0007669"/>
    <property type="project" value="InterPro"/>
</dbReference>
<dbReference type="Pfam" id="PF03033">
    <property type="entry name" value="Glyco_transf_28"/>
    <property type="match status" value="1"/>
</dbReference>
<dbReference type="InterPro" id="IPR002213">
    <property type="entry name" value="UDP_glucos_trans"/>
</dbReference>
<dbReference type="GO" id="GO:0008194">
    <property type="term" value="F:UDP-glycosyltransferase activity"/>
    <property type="evidence" value="ECO:0007669"/>
    <property type="project" value="InterPro"/>
</dbReference>
<dbReference type="Gene3D" id="3.40.50.2000">
    <property type="entry name" value="Glycogen Phosphorylase B"/>
    <property type="match status" value="2"/>
</dbReference>
<evidence type="ECO:0008006" key="5">
    <source>
        <dbReference type="Google" id="ProtNLM"/>
    </source>
</evidence>
<name>A0AA87UD61_RHIRH</name>
<dbReference type="EMBL" id="BAYX01000031">
    <property type="protein sequence ID" value="GAJ97093.1"/>
    <property type="molecule type" value="Genomic_DNA"/>
</dbReference>
<organism evidence="3 4">
    <name type="scientific">Rhizobium rhizogenes NBRC 13257</name>
    <dbReference type="NCBI Taxonomy" id="1220581"/>
    <lineage>
        <taxon>Bacteria</taxon>
        <taxon>Pseudomonadati</taxon>
        <taxon>Pseudomonadota</taxon>
        <taxon>Alphaproteobacteria</taxon>
        <taxon>Hyphomicrobiales</taxon>
        <taxon>Rhizobiaceae</taxon>
        <taxon>Rhizobium/Agrobacterium group</taxon>
        <taxon>Rhizobium</taxon>
    </lineage>
</organism>
<gene>
    <name evidence="3" type="ORF">RRH01S_31_00250</name>
</gene>
<dbReference type="CDD" id="cd03784">
    <property type="entry name" value="GT1_Gtf-like"/>
    <property type="match status" value="1"/>
</dbReference>
<feature type="domain" description="Erythromycin biosynthesis protein CIII-like C-terminal" evidence="2">
    <location>
        <begin position="268"/>
        <end position="363"/>
    </location>
</feature>
<dbReference type="PANTHER" id="PTHR48050:SF13">
    <property type="entry name" value="STEROL 3-BETA-GLUCOSYLTRANSFERASE UGT80A2"/>
    <property type="match status" value="1"/>
</dbReference>
<dbReference type="GO" id="GO:0005975">
    <property type="term" value="P:carbohydrate metabolic process"/>
    <property type="evidence" value="ECO:0007669"/>
    <property type="project" value="InterPro"/>
</dbReference>
<dbReference type="PANTHER" id="PTHR48050">
    <property type="entry name" value="STEROL 3-BETA-GLUCOSYLTRANSFERASE"/>
    <property type="match status" value="1"/>
</dbReference>
<dbReference type="InterPro" id="IPR050426">
    <property type="entry name" value="Glycosyltransferase_28"/>
</dbReference>
<reference evidence="3 4" key="1">
    <citation type="submission" date="2014-05" db="EMBL/GenBank/DDBJ databases">
        <title>Whole genome shotgun sequence of Rhizobium rhizogenes NBRC 13257.</title>
        <authorList>
            <person name="Katano-Makiyama Y."/>
            <person name="Hosoyama A."/>
            <person name="Hashimoto M."/>
            <person name="Hosoyama Y."/>
            <person name="Noguchi M."/>
            <person name="Tsuchikane K."/>
            <person name="Kimura A."/>
            <person name="Ohji S."/>
            <person name="Ichikawa N."/>
            <person name="Yamazoe A."/>
            <person name="Fujita N."/>
        </authorList>
    </citation>
    <scope>NUCLEOTIDE SEQUENCE [LARGE SCALE GENOMIC DNA]</scope>
    <source>
        <strain evidence="3 4">NBRC 13257</strain>
    </source>
</reference>
<sequence>MANILLVTHWTGGDVIPFVRMGILLRRRGHRVRLFTHQVYEHEALNADLQFTSLDTAEAWASMTNDLALLSDPIMHIEDTIRFSKKYHGRANIISEYEKIREYAIPGDTVVIGRHRSSVSALIAAEKHQLPVASVMLAPNYLSHLSLHEELFGRIMAHEVNGARAEIGLGDIQSWTGWMCSPKRILGMWPEWFAPRQPDWPNSLLTLDFPVQFEERNQTLPEDVRLLLAKGTKPVLITAGTSKMVKPEFYQVAQDACQRLGRAAILVAQHDELLPAHLNENVHLFRYLPIAEMMPYVSAVIHHGGIGTLSEAVRAGVPQLILPYYADRPDNAFRLSELGVAEFFPPALWDPSQISASILRLLTPEFKMRCEALSHRACDGDAADKFCEAIEAMVGNSEYNLPADFGRYVDGISSVVSGEEVPRSSERKRQLLATILRQRSSG</sequence>
<accession>A0AA87UD61</accession>
<dbReference type="InterPro" id="IPR010610">
    <property type="entry name" value="EryCIII-like_C"/>
</dbReference>
<evidence type="ECO:0000313" key="4">
    <source>
        <dbReference type="Proteomes" id="UP000026941"/>
    </source>
</evidence>
<feature type="domain" description="Glycosyltransferase family 28 N-terminal" evidence="1">
    <location>
        <begin position="4"/>
        <end position="63"/>
    </location>
</feature>
<dbReference type="Pfam" id="PF06722">
    <property type="entry name" value="EryCIII-like_C"/>
    <property type="match status" value="1"/>
</dbReference>
<evidence type="ECO:0000313" key="3">
    <source>
        <dbReference type="EMBL" id="GAJ97093.1"/>
    </source>
</evidence>
<protein>
    <recommendedName>
        <fullName evidence="5">Glycosyltransferase</fullName>
    </recommendedName>
</protein>
<comment type="caution">
    <text evidence="3">The sequence shown here is derived from an EMBL/GenBank/DDBJ whole genome shotgun (WGS) entry which is preliminary data.</text>
</comment>
<dbReference type="AlphaFoldDB" id="A0AA87UD61"/>
<dbReference type="RefSeq" id="WP_052365440.1">
    <property type="nucleotide sequence ID" value="NZ_BAYX01000031.1"/>
</dbReference>
<dbReference type="Proteomes" id="UP000026941">
    <property type="component" value="Unassembled WGS sequence"/>
</dbReference>
<evidence type="ECO:0000259" key="1">
    <source>
        <dbReference type="Pfam" id="PF03033"/>
    </source>
</evidence>
<evidence type="ECO:0000259" key="2">
    <source>
        <dbReference type="Pfam" id="PF06722"/>
    </source>
</evidence>